<name>A0A137NTN1_CONC2</name>
<keyword evidence="3" id="KW-1185">Reference proteome</keyword>
<organism evidence="2 3">
    <name type="scientific">Conidiobolus coronatus (strain ATCC 28846 / CBS 209.66 / NRRL 28638)</name>
    <name type="common">Delacroixia coronata</name>
    <dbReference type="NCBI Taxonomy" id="796925"/>
    <lineage>
        <taxon>Eukaryota</taxon>
        <taxon>Fungi</taxon>
        <taxon>Fungi incertae sedis</taxon>
        <taxon>Zoopagomycota</taxon>
        <taxon>Entomophthoromycotina</taxon>
        <taxon>Entomophthoromycetes</taxon>
        <taxon>Entomophthorales</taxon>
        <taxon>Ancylistaceae</taxon>
        <taxon>Conidiobolus</taxon>
    </lineage>
</organism>
<reference evidence="2 3" key="1">
    <citation type="journal article" date="2015" name="Genome Biol. Evol.">
        <title>Phylogenomic analyses indicate that early fungi evolved digesting cell walls of algal ancestors of land plants.</title>
        <authorList>
            <person name="Chang Y."/>
            <person name="Wang S."/>
            <person name="Sekimoto S."/>
            <person name="Aerts A.L."/>
            <person name="Choi C."/>
            <person name="Clum A."/>
            <person name="LaButti K.M."/>
            <person name="Lindquist E.A."/>
            <person name="Yee Ngan C."/>
            <person name="Ohm R.A."/>
            <person name="Salamov A.A."/>
            <person name="Grigoriev I.V."/>
            <person name="Spatafora J.W."/>
            <person name="Berbee M.L."/>
        </authorList>
    </citation>
    <scope>NUCLEOTIDE SEQUENCE [LARGE SCALE GENOMIC DNA]</scope>
    <source>
        <strain evidence="2 3">NRRL 28638</strain>
    </source>
</reference>
<evidence type="ECO:0000313" key="2">
    <source>
        <dbReference type="EMBL" id="KXN66102.1"/>
    </source>
</evidence>
<evidence type="ECO:0000313" key="3">
    <source>
        <dbReference type="Proteomes" id="UP000070444"/>
    </source>
</evidence>
<keyword evidence="1" id="KW-0732">Signal</keyword>
<dbReference type="Proteomes" id="UP000070444">
    <property type="component" value="Unassembled WGS sequence"/>
</dbReference>
<accession>A0A137NTN1</accession>
<feature type="chain" id="PRO_5007294069" evidence="1">
    <location>
        <begin position="22"/>
        <end position="119"/>
    </location>
</feature>
<dbReference type="EMBL" id="KQ964766">
    <property type="protein sequence ID" value="KXN66102.1"/>
    <property type="molecule type" value="Genomic_DNA"/>
</dbReference>
<protein>
    <submittedName>
        <fullName evidence="2">Uncharacterized protein</fullName>
    </submittedName>
</protein>
<feature type="signal peptide" evidence="1">
    <location>
        <begin position="1"/>
        <end position="21"/>
    </location>
</feature>
<sequence>MKFQLLATVLIASIASNPIAAANKQNSVVHRPLYADDSISNFGSSDQYDSADYEVSQLGEEDSLEEQNLEYENDLTELFTQIEGLNSLLEEGGDNFDLWGTIKSAAKGIWGVAKKVIGA</sequence>
<gene>
    <name evidence="2" type="ORF">CONCODRAFT_12119</name>
</gene>
<evidence type="ECO:0000256" key="1">
    <source>
        <dbReference type="SAM" id="SignalP"/>
    </source>
</evidence>
<proteinExistence type="predicted"/>
<dbReference type="AlphaFoldDB" id="A0A137NTN1"/>